<accession>A0ABS6EF38</accession>
<dbReference type="EMBL" id="JAHLQF010000001">
    <property type="protein sequence ID" value="MBU5483326.1"/>
    <property type="molecule type" value="Genomic_DNA"/>
</dbReference>
<comment type="caution">
    <text evidence="3">The sequence shown here is derived from an EMBL/GenBank/DDBJ whole genome shotgun (WGS) entry which is preliminary data.</text>
</comment>
<feature type="transmembrane region" description="Helical" evidence="1">
    <location>
        <begin position="72"/>
        <end position="93"/>
    </location>
</feature>
<evidence type="ECO:0000256" key="1">
    <source>
        <dbReference type="SAM" id="Phobius"/>
    </source>
</evidence>
<dbReference type="RefSeq" id="WP_216437712.1">
    <property type="nucleotide sequence ID" value="NZ_JAHLQF010000001.1"/>
</dbReference>
<proteinExistence type="predicted"/>
<feature type="transmembrane region" description="Helical" evidence="1">
    <location>
        <begin position="113"/>
        <end position="131"/>
    </location>
</feature>
<keyword evidence="1" id="KW-0472">Membrane</keyword>
<reference evidence="3 4" key="1">
    <citation type="submission" date="2021-06" db="EMBL/GenBank/DDBJ databases">
        <authorList>
            <person name="Sun Q."/>
            <person name="Li D."/>
        </authorList>
    </citation>
    <scope>NUCLEOTIDE SEQUENCE [LARGE SCALE GENOMIC DNA]</scope>
    <source>
        <strain evidence="3 4">MSJ-11</strain>
    </source>
</reference>
<evidence type="ECO:0000313" key="3">
    <source>
        <dbReference type="EMBL" id="MBU5483326.1"/>
    </source>
</evidence>
<feature type="domain" description="Putative zinc-finger" evidence="2">
    <location>
        <begin position="7"/>
        <end position="41"/>
    </location>
</feature>
<dbReference type="InterPro" id="IPR027383">
    <property type="entry name" value="Znf_put"/>
</dbReference>
<organism evidence="3 4">
    <name type="scientific">Clostridium mobile</name>
    <dbReference type="NCBI Taxonomy" id="2841512"/>
    <lineage>
        <taxon>Bacteria</taxon>
        <taxon>Bacillati</taxon>
        <taxon>Bacillota</taxon>
        <taxon>Clostridia</taxon>
        <taxon>Eubacteriales</taxon>
        <taxon>Clostridiaceae</taxon>
        <taxon>Clostridium</taxon>
    </lineage>
</organism>
<evidence type="ECO:0000313" key="4">
    <source>
        <dbReference type="Proteomes" id="UP000726170"/>
    </source>
</evidence>
<feature type="transmembrane region" description="Helical" evidence="1">
    <location>
        <begin position="143"/>
        <end position="167"/>
    </location>
</feature>
<name>A0ABS6EF38_9CLOT</name>
<keyword evidence="1" id="KW-0812">Transmembrane</keyword>
<protein>
    <submittedName>
        <fullName evidence="3">Zf-HC2 domain-containing protein</fullName>
    </submittedName>
</protein>
<evidence type="ECO:0000259" key="2">
    <source>
        <dbReference type="Pfam" id="PF13490"/>
    </source>
</evidence>
<sequence length="174" mass="20260">MNSDLPCNTVKDLLPIYFDGIASEETNIYVKKHLSQCNSCQSEYKKLYEIEEKNEQRIESEADSIKILKKKLITWFITVIVLGILLTGIAMFSSSYKSVRSYSILEAISVLPIYAGIYFLPLLGTFVAILWKKTIPKKENAFWPNVIISFLVIWITFEILFLLWRFFLIIRVFL</sequence>
<dbReference type="Pfam" id="PF13490">
    <property type="entry name" value="zf-HC2"/>
    <property type="match status" value="1"/>
</dbReference>
<keyword evidence="4" id="KW-1185">Reference proteome</keyword>
<dbReference type="Proteomes" id="UP000726170">
    <property type="component" value="Unassembled WGS sequence"/>
</dbReference>
<gene>
    <name evidence="3" type="ORF">KQI86_03235</name>
</gene>
<keyword evidence="1" id="KW-1133">Transmembrane helix</keyword>